<dbReference type="PANTHER" id="PTHR24421:SF10">
    <property type="entry name" value="NITRATE_NITRITE SENSOR PROTEIN NARQ"/>
    <property type="match status" value="1"/>
</dbReference>
<organism evidence="11 12">
    <name type="scientific">Fictibacillus macauensis ZFHKF-1</name>
    <dbReference type="NCBI Taxonomy" id="1196324"/>
    <lineage>
        <taxon>Bacteria</taxon>
        <taxon>Bacillati</taxon>
        <taxon>Bacillota</taxon>
        <taxon>Bacilli</taxon>
        <taxon>Bacillales</taxon>
        <taxon>Fictibacillaceae</taxon>
        <taxon>Fictibacillus</taxon>
    </lineage>
</organism>
<keyword evidence="12" id="KW-1185">Reference proteome</keyword>
<comment type="caution">
    <text evidence="11">The sequence shown here is derived from an EMBL/GenBank/DDBJ whole genome shotgun (WGS) entry which is preliminary data.</text>
</comment>
<keyword evidence="9" id="KW-0812">Transmembrane</keyword>
<proteinExistence type="predicted"/>
<name>I8UEM1_9BACL</name>
<dbReference type="GO" id="GO:0046983">
    <property type="term" value="F:protein dimerization activity"/>
    <property type="evidence" value="ECO:0007669"/>
    <property type="project" value="InterPro"/>
</dbReference>
<sequence length="275" mass="31826">MTYRQIKWLILMLPTVAIGLWEYARHTFLMDYISMETGNLLSPLIVFGVTIIFLLKLFGSLEKIQRELHEEKAERSALQERAKISRELHDGIAQSLFLLAIKTDKLGKELHIEHHPRFQKMQQTLQHIHEDTRQAITNLRVPPAEEKLQWRQMLENYVATLQEEHGLVLDLDWELDEPSLSAKEKIELFACIKEALMNAVKHGSANEVRLRGRKLPPNGFVISIENDTTMTEWPQSERRYGLQILQDRAKAMNATFAKELHNGIVTVTIRKEGSV</sequence>
<dbReference type="Gene3D" id="1.20.5.1930">
    <property type="match status" value="1"/>
</dbReference>
<dbReference type="OrthoDB" id="773385at2"/>
<dbReference type="GO" id="GO:0000155">
    <property type="term" value="F:phosphorelay sensor kinase activity"/>
    <property type="evidence" value="ECO:0007669"/>
    <property type="project" value="InterPro"/>
</dbReference>
<dbReference type="PANTHER" id="PTHR24421">
    <property type="entry name" value="NITRATE/NITRITE SENSOR PROTEIN NARX-RELATED"/>
    <property type="match status" value="1"/>
</dbReference>
<dbReference type="PATRIC" id="fig|1196324.3.peg.2253"/>
<keyword evidence="8" id="KW-0902">Two-component regulatory system</keyword>
<evidence type="ECO:0000313" key="12">
    <source>
        <dbReference type="Proteomes" id="UP000004080"/>
    </source>
</evidence>
<keyword evidence="3" id="KW-0597">Phosphoprotein</keyword>
<dbReference type="GO" id="GO:0016020">
    <property type="term" value="C:membrane"/>
    <property type="evidence" value="ECO:0007669"/>
    <property type="project" value="InterPro"/>
</dbReference>
<dbReference type="Proteomes" id="UP000004080">
    <property type="component" value="Unassembled WGS sequence"/>
</dbReference>
<evidence type="ECO:0000256" key="5">
    <source>
        <dbReference type="ARBA" id="ARBA00022741"/>
    </source>
</evidence>
<evidence type="ECO:0000256" key="1">
    <source>
        <dbReference type="ARBA" id="ARBA00000085"/>
    </source>
</evidence>
<dbReference type="eggNOG" id="COG3850">
    <property type="taxonomic scope" value="Bacteria"/>
</dbReference>
<dbReference type="STRING" id="1196324.A374_11010"/>
<evidence type="ECO:0000256" key="2">
    <source>
        <dbReference type="ARBA" id="ARBA00012438"/>
    </source>
</evidence>
<comment type="catalytic activity">
    <reaction evidence="1">
        <text>ATP + protein L-histidine = ADP + protein N-phospho-L-histidine.</text>
        <dbReference type="EC" id="2.7.13.3"/>
    </reaction>
</comment>
<keyword evidence="5" id="KW-0547">Nucleotide-binding</keyword>
<evidence type="ECO:0000256" key="8">
    <source>
        <dbReference type="ARBA" id="ARBA00023012"/>
    </source>
</evidence>
<gene>
    <name evidence="11" type="ORF">A374_11010</name>
</gene>
<keyword evidence="6 11" id="KW-0418">Kinase</keyword>
<dbReference type="SUPFAM" id="SSF55874">
    <property type="entry name" value="ATPase domain of HSP90 chaperone/DNA topoisomerase II/histidine kinase"/>
    <property type="match status" value="1"/>
</dbReference>
<accession>I8UEM1</accession>
<dbReference type="InterPro" id="IPR050482">
    <property type="entry name" value="Sensor_HK_TwoCompSys"/>
</dbReference>
<dbReference type="InterPro" id="IPR036890">
    <property type="entry name" value="HATPase_C_sf"/>
</dbReference>
<keyword evidence="9" id="KW-0472">Membrane</keyword>
<keyword evidence="4" id="KW-0808">Transferase</keyword>
<evidence type="ECO:0000256" key="9">
    <source>
        <dbReference type="SAM" id="Phobius"/>
    </source>
</evidence>
<protein>
    <recommendedName>
        <fullName evidence="2">histidine kinase</fullName>
        <ecNumber evidence="2">2.7.13.3</ecNumber>
    </recommendedName>
</protein>
<dbReference type="Pfam" id="PF07730">
    <property type="entry name" value="HisKA_3"/>
    <property type="match status" value="1"/>
</dbReference>
<dbReference type="AlphaFoldDB" id="I8UEM1"/>
<keyword evidence="9" id="KW-1133">Transmembrane helix</keyword>
<dbReference type="GO" id="GO:0005524">
    <property type="term" value="F:ATP binding"/>
    <property type="evidence" value="ECO:0007669"/>
    <property type="project" value="UniProtKB-KW"/>
</dbReference>
<dbReference type="Gene3D" id="3.30.565.10">
    <property type="entry name" value="Histidine kinase-like ATPase, C-terminal domain"/>
    <property type="match status" value="1"/>
</dbReference>
<dbReference type="EC" id="2.7.13.3" evidence="2"/>
<feature type="transmembrane region" description="Helical" evidence="9">
    <location>
        <begin position="40"/>
        <end position="58"/>
    </location>
</feature>
<evidence type="ECO:0000256" key="3">
    <source>
        <dbReference type="ARBA" id="ARBA00022553"/>
    </source>
</evidence>
<reference evidence="11 12" key="1">
    <citation type="journal article" date="2012" name="J. Bacteriol.">
        <title>Genome of Bacillus macauensis ZFHKF-1, a Long-Chain-Forming Bacterium.</title>
        <authorList>
            <person name="Cai L."/>
            <person name="Zhang T."/>
        </authorList>
    </citation>
    <scope>NUCLEOTIDE SEQUENCE [LARGE SCALE GENOMIC DNA]</scope>
    <source>
        <strain evidence="11 12">ZFHKF-1</strain>
    </source>
</reference>
<evidence type="ECO:0000259" key="10">
    <source>
        <dbReference type="Pfam" id="PF07730"/>
    </source>
</evidence>
<evidence type="ECO:0000313" key="11">
    <source>
        <dbReference type="EMBL" id="EIT85268.1"/>
    </source>
</evidence>
<dbReference type="InterPro" id="IPR011712">
    <property type="entry name" value="Sig_transdc_His_kin_sub3_dim/P"/>
</dbReference>
<evidence type="ECO:0000256" key="7">
    <source>
        <dbReference type="ARBA" id="ARBA00022840"/>
    </source>
</evidence>
<dbReference type="RefSeq" id="WP_007202286.1">
    <property type="nucleotide sequence ID" value="NZ_AKKV01000026.1"/>
</dbReference>
<keyword evidence="7" id="KW-0067">ATP-binding</keyword>
<dbReference type="EMBL" id="AKKV01000026">
    <property type="protein sequence ID" value="EIT85268.1"/>
    <property type="molecule type" value="Genomic_DNA"/>
</dbReference>
<feature type="domain" description="Signal transduction histidine kinase subgroup 3 dimerisation and phosphoacceptor" evidence="10">
    <location>
        <begin position="80"/>
        <end position="143"/>
    </location>
</feature>
<evidence type="ECO:0000256" key="4">
    <source>
        <dbReference type="ARBA" id="ARBA00022679"/>
    </source>
</evidence>
<evidence type="ECO:0000256" key="6">
    <source>
        <dbReference type="ARBA" id="ARBA00022777"/>
    </source>
</evidence>